<gene>
    <name evidence="2" type="ORF">ACFFGH_27035</name>
</gene>
<dbReference type="InterPro" id="IPR032710">
    <property type="entry name" value="NTF2-like_dom_sf"/>
</dbReference>
<dbReference type="Pfam" id="PF12680">
    <property type="entry name" value="SnoaL_2"/>
    <property type="match status" value="1"/>
</dbReference>
<organism evidence="2 3">
    <name type="scientific">Lysobacter korlensis</name>
    <dbReference type="NCBI Taxonomy" id="553636"/>
    <lineage>
        <taxon>Bacteria</taxon>
        <taxon>Pseudomonadati</taxon>
        <taxon>Pseudomonadota</taxon>
        <taxon>Gammaproteobacteria</taxon>
        <taxon>Lysobacterales</taxon>
        <taxon>Lysobacteraceae</taxon>
        <taxon>Lysobacter</taxon>
    </lineage>
</organism>
<evidence type="ECO:0000259" key="1">
    <source>
        <dbReference type="Pfam" id="PF12680"/>
    </source>
</evidence>
<dbReference type="RefSeq" id="WP_386674228.1">
    <property type="nucleotide sequence ID" value="NZ_JBHLTG010000008.1"/>
</dbReference>
<feature type="domain" description="SnoaL-like" evidence="1">
    <location>
        <begin position="17"/>
        <end position="111"/>
    </location>
</feature>
<sequence length="130" mass="14342">MSSAQHGTEHNRRVIEDFARLFYAERDVPAAFAAHVAEDYIQHNPTIADGRQAAVDALSDKFATSGARFEVQRILVDGDLALIHIKASFPGRPVAAVADIYRLEAGKVVEHWDVLQPMPEGPPQNAHPMF</sequence>
<dbReference type="SUPFAM" id="SSF54427">
    <property type="entry name" value="NTF2-like"/>
    <property type="match status" value="1"/>
</dbReference>
<dbReference type="Proteomes" id="UP001589896">
    <property type="component" value="Unassembled WGS sequence"/>
</dbReference>
<accession>A0ABV6RWZ3</accession>
<protein>
    <submittedName>
        <fullName evidence="2">Nuclear transport factor 2 family protein</fullName>
    </submittedName>
</protein>
<dbReference type="Gene3D" id="3.10.450.50">
    <property type="match status" value="1"/>
</dbReference>
<evidence type="ECO:0000313" key="2">
    <source>
        <dbReference type="EMBL" id="MFC0681499.1"/>
    </source>
</evidence>
<proteinExistence type="predicted"/>
<name>A0ABV6RWZ3_9GAMM</name>
<dbReference type="EMBL" id="JBHLTG010000008">
    <property type="protein sequence ID" value="MFC0681499.1"/>
    <property type="molecule type" value="Genomic_DNA"/>
</dbReference>
<comment type="caution">
    <text evidence="2">The sequence shown here is derived from an EMBL/GenBank/DDBJ whole genome shotgun (WGS) entry which is preliminary data.</text>
</comment>
<keyword evidence="3" id="KW-1185">Reference proteome</keyword>
<dbReference type="InterPro" id="IPR037401">
    <property type="entry name" value="SnoaL-like"/>
</dbReference>
<evidence type="ECO:0000313" key="3">
    <source>
        <dbReference type="Proteomes" id="UP001589896"/>
    </source>
</evidence>
<reference evidence="2 3" key="1">
    <citation type="submission" date="2024-09" db="EMBL/GenBank/DDBJ databases">
        <authorList>
            <person name="Sun Q."/>
            <person name="Mori K."/>
        </authorList>
    </citation>
    <scope>NUCLEOTIDE SEQUENCE [LARGE SCALE GENOMIC DNA]</scope>
    <source>
        <strain evidence="2 3">KCTC 23076</strain>
    </source>
</reference>